<dbReference type="InterPro" id="IPR036047">
    <property type="entry name" value="F-box-like_dom_sf"/>
</dbReference>
<dbReference type="Proteomes" id="UP001231189">
    <property type="component" value="Unassembled WGS sequence"/>
</dbReference>
<dbReference type="SUPFAM" id="SSF81383">
    <property type="entry name" value="F-box domain"/>
    <property type="match status" value="1"/>
</dbReference>
<dbReference type="PANTHER" id="PTHR35828">
    <property type="entry name" value="OS08G0203800 PROTEIN-RELATED"/>
    <property type="match status" value="1"/>
</dbReference>
<sequence>MSLPDDVVHEILVRVKDVASLFRCASTCKLWSHLVAEARRPDHTSSSFLAGFFIRKRIGVFSTDRSSMTSLVPTPGWVFQPHRRLLGSFFPETAAGGRLGHAVPLAAHHGLLLARLPSPDLEIDRSAGGRRRSSIVHLVVCNLLAGTWAALPPLERNWRYWDRCCRNWRYGDTGYAILTEADRSSNADNRQQSSAPPAGFSPLFKVLVIYTNGASCVLNTFSSSEAGWGTPIVIAYVTRKVRIQGPLKHPNAVVSRSAAHWLVSSDDRDDMYIVGVDAETGNGVTVEKIVILTEHFSHRHCDEPHLSVAADGTLALLYLAKARLEAKCIHAARWSRS</sequence>
<evidence type="ECO:0000313" key="2">
    <source>
        <dbReference type="EMBL" id="KAK1686488.1"/>
    </source>
</evidence>
<dbReference type="EMBL" id="JAUUTY010000002">
    <property type="protein sequence ID" value="KAK1686488.1"/>
    <property type="molecule type" value="Genomic_DNA"/>
</dbReference>
<reference evidence="2" key="1">
    <citation type="submission" date="2023-07" db="EMBL/GenBank/DDBJ databases">
        <title>A chromosome-level genome assembly of Lolium multiflorum.</title>
        <authorList>
            <person name="Chen Y."/>
            <person name="Copetti D."/>
            <person name="Kolliker R."/>
            <person name="Studer B."/>
        </authorList>
    </citation>
    <scope>NUCLEOTIDE SEQUENCE</scope>
    <source>
        <strain evidence="2">02402/16</strain>
        <tissue evidence="2">Leaf</tissue>
    </source>
</reference>
<dbReference type="InterPro" id="IPR001810">
    <property type="entry name" value="F-box_dom"/>
</dbReference>
<keyword evidence="3" id="KW-1185">Reference proteome</keyword>
<dbReference type="Gene3D" id="1.20.1280.50">
    <property type="match status" value="1"/>
</dbReference>
<evidence type="ECO:0000313" key="3">
    <source>
        <dbReference type="Proteomes" id="UP001231189"/>
    </source>
</evidence>
<name>A0AAD8TRB7_LOLMU</name>
<organism evidence="2 3">
    <name type="scientific">Lolium multiflorum</name>
    <name type="common">Italian ryegrass</name>
    <name type="synonym">Lolium perenne subsp. multiflorum</name>
    <dbReference type="NCBI Taxonomy" id="4521"/>
    <lineage>
        <taxon>Eukaryota</taxon>
        <taxon>Viridiplantae</taxon>
        <taxon>Streptophyta</taxon>
        <taxon>Embryophyta</taxon>
        <taxon>Tracheophyta</taxon>
        <taxon>Spermatophyta</taxon>
        <taxon>Magnoliopsida</taxon>
        <taxon>Liliopsida</taxon>
        <taxon>Poales</taxon>
        <taxon>Poaceae</taxon>
        <taxon>BOP clade</taxon>
        <taxon>Pooideae</taxon>
        <taxon>Poodae</taxon>
        <taxon>Poeae</taxon>
        <taxon>Poeae Chloroplast Group 2 (Poeae type)</taxon>
        <taxon>Loliodinae</taxon>
        <taxon>Loliinae</taxon>
        <taxon>Lolium</taxon>
    </lineage>
</organism>
<feature type="domain" description="F-box" evidence="1">
    <location>
        <begin position="2"/>
        <end position="36"/>
    </location>
</feature>
<dbReference type="PANTHER" id="PTHR35828:SF48">
    <property type="entry name" value="F-BOX DOMAIN-CONTAINING PROTEIN"/>
    <property type="match status" value="1"/>
</dbReference>
<protein>
    <recommendedName>
        <fullName evidence="1">F-box domain-containing protein</fullName>
    </recommendedName>
</protein>
<evidence type="ECO:0000259" key="1">
    <source>
        <dbReference type="Pfam" id="PF12937"/>
    </source>
</evidence>
<dbReference type="AlphaFoldDB" id="A0AAD8TRB7"/>
<accession>A0AAD8TRB7</accession>
<proteinExistence type="predicted"/>
<gene>
    <name evidence="2" type="ORF">QYE76_047336</name>
</gene>
<dbReference type="Pfam" id="PF12937">
    <property type="entry name" value="F-box-like"/>
    <property type="match status" value="1"/>
</dbReference>
<comment type="caution">
    <text evidence="2">The sequence shown here is derived from an EMBL/GenBank/DDBJ whole genome shotgun (WGS) entry which is preliminary data.</text>
</comment>